<dbReference type="RefSeq" id="WP_264279932.1">
    <property type="nucleotide sequence ID" value="NZ_CP107006.1"/>
</dbReference>
<dbReference type="InterPro" id="IPR006680">
    <property type="entry name" value="Amidohydro-rel"/>
</dbReference>
<comment type="similarity">
    <text evidence="1">Belongs to the metallo-dependent hydrolases superfamily.</text>
</comment>
<dbReference type="InterPro" id="IPR032466">
    <property type="entry name" value="Metal_Hydrolase"/>
</dbReference>
<feature type="domain" description="Amidohydrolase-related" evidence="2">
    <location>
        <begin position="3"/>
        <end position="272"/>
    </location>
</feature>
<gene>
    <name evidence="3" type="ORF">MKQ68_15635</name>
</gene>
<evidence type="ECO:0000313" key="3">
    <source>
        <dbReference type="EMBL" id="UYQ91522.1"/>
    </source>
</evidence>
<evidence type="ECO:0000313" key="4">
    <source>
        <dbReference type="Proteomes" id="UP001162741"/>
    </source>
</evidence>
<dbReference type="PANTHER" id="PTHR43569">
    <property type="entry name" value="AMIDOHYDROLASE"/>
    <property type="match status" value="1"/>
</dbReference>
<organism evidence="3 4">
    <name type="scientific">Chitinophaga horti</name>
    <dbReference type="NCBI Taxonomy" id="2920382"/>
    <lineage>
        <taxon>Bacteria</taxon>
        <taxon>Pseudomonadati</taxon>
        <taxon>Bacteroidota</taxon>
        <taxon>Chitinophagia</taxon>
        <taxon>Chitinophagales</taxon>
        <taxon>Chitinophagaceae</taxon>
        <taxon>Chitinophaga</taxon>
    </lineage>
</organism>
<dbReference type="Pfam" id="PF04909">
    <property type="entry name" value="Amidohydro_2"/>
    <property type="match status" value="1"/>
</dbReference>
<dbReference type="SUPFAM" id="SSF51556">
    <property type="entry name" value="Metallo-dependent hydrolases"/>
    <property type="match status" value="1"/>
</dbReference>
<dbReference type="Gene3D" id="3.20.20.140">
    <property type="entry name" value="Metal-dependent hydrolases"/>
    <property type="match status" value="1"/>
</dbReference>
<dbReference type="EMBL" id="CP107006">
    <property type="protein sequence ID" value="UYQ91522.1"/>
    <property type="molecule type" value="Genomic_DNA"/>
</dbReference>
<dbReference type="InterPro" id="IPR052350">
    <property type="entry name" value="Metallo-dep_Lactonases"/>
</dbReference>
<protein>
    <submittedName>
        <fullName evidence="3">Amidohydrolase family protein</fullName>
    </submittedName>
</protein>
<sequence>MIIDAHQHFWRYNPVRDTWMDAPIRRDFLPDDLAPVLAANGMDGCVAVQADQSEEETQFLLDLADKYHFVKGVVGWVDLRADNLEERLQHFAQYPKLKGFRHIVQGEADDRFLLREDFCKGVSLLAKYNFTYDILVYPHQLPAVVEFVGMFPGQRFVVDHLAKPDFKKELSHEWAEHMRAIAHHRNVYCKLSGMVTEADWQHWKQEDFDPGIEVVLTAFGSSRVMFGSDWPVCLLAAEYAQVKGILESYIAGFSHSEVGMIMGGNARTFYKL</sequence>
<proteinExistence type="inferred from homology"/>
<name>A0ABY6IYN6_9BACT</name>
<dbReference type="PANTHER" id="PTHR43569:SF2">
    <property type="entry name" value="AMIDOHYDROLASE-RELATED DOMAIN-CONTAINING PROTEIN"/>
    <property type="match status" value="1"/>
</dbReference>
<keyword evidence="4" id="KW-1185">Reference proteome</keyword>
<reference evidence="3" key="1">
    <citation type="submission" date="2022-10" db="EMBL/GenBank/DDBJ databases">
        <title>Chitinophaga sp. nov., isolated from soil.</title>
        <authorList>
            <person name="Jeon C.O."/>
        </authorList>
    </citation>
    <scope>NUCLEOTIDE SEQUENCE</scope>
    <source>
        <strain evidence="3">R8</strain>
    </source>
</reference>
<evidence type="ECO:0000259" key="2">
    <source>
        <dbReference type="Pfam" id="PF04909"/>
    </source>
</evidence>
<accession>A0ABY6IYN6</accession>
<evidence type="ECO:0000256" key="1">
    <source>
        <dbReference type="ARBA" id="ARBA00038310"/>
    </source>
</evidence>
<dbReference type="Proteomes" id="UP001162741">
    <property type="component" value="Chromosome"/>
</dbReference>